<dbReference type="InterPro" id="IPR003759">
    <property type="entry name" value="Cbl-bd_cap"/>
</dbReference>
<accession>A0ABW3FG19</accession>
<dbReference type="RefSeq" id="WP_377213298.1">
    <property type="nucleotide sequence ID" value="NZ_JBHTJV010000013.1"/>
</dbReference>
<dbReference type="Proteomes" id="UP001597101">
    <property type="component" value="Unassembled WGS sequence"/>
</dbReference>
<dbReference type="InterPro" id="IPR036594">
    <property type="entry name" value="Meth_synthase_dom"/>
</dbReference>
<dbReference type="InterPro" id="IPR006158">
    <property type="entry name" value="Cobalamin-bd"/>
</dbReference>
<dbReference type="InterPro" id="IPR036724">
    <property type="entry name" value="Cobalamin-bd_sf"/>
</dbReference>
<evidence type="ECO:0000313" key="3">
    <source>
        <dbReference type="Proteomes" id="UP001597101"/>
    </source>
</evidence>
<dbReference type="EMBL" id="JBHTJV010000013">
    <property type="protein sequence ID" value="MFD0917436.1"/>
    <property type="molecule type" value="Genomic_DNA"/>
</dbReference>
<feature type="domain" description="B12-binding" evidence="1">
    <location>
        <begin position="154"/>
        <end position="281"/>
    </location>
</feature>
<gene>
    <name evidence="2" type="ORF">ACFQ14_13565</name>
</gene>
<dbReference type="Pfam" id="PF02607">
    <property type="entry name" value="B12-binding_2"/>
    <property type="match status" value="1"/>
</dbReference>
<proteinExistence type="predicted"/>
<dbReference type="PROSITE" id="PS51332">
    <property type="entry name" value="B12_BINDING"/>
    <property type="match status" value="1"/>
</dbReference>
<name>A0ABW3FG19_9HYPH</name>
<dbReference type="Gene3D" id="1.10.1240.10">
    <property type="entry name" value="Methionine synthase domain"/>
    <property type="match status" value="1"/>
</dbReference>
<sequence length="284" mass="30898">MQVNTMRVKSREGAAFNESDFQLIRKKMNTLEQTLPSNAIEKLAKEIVARLAERRGTEASIREALSADQINELVDVLLRQDADEAKTYIQHKLSDGLPLDRLYCGLLAGAAEELGRRWDDDRISFLEVSMATGAIYAIMRGLAPLFEVSEKRASREAVFASLPDQQHTLGVIMAADMFRKSGWTIDLKVGLSHSALLNACMSTGHVVIGVSSCNSDVLVSLTRIIIALRLARPDIYIMVAGGIVDLKPDILEVSGADSAAGEIDEALSILNAEVDRLDGVTSAD</sequence>
<dbReference type="Gene3D" id="3.40.50.280">
    <property type="entry name" value="Cobalamin-binding domain"/>
    <property type="match status" value="1"/>
</dbReference>
<keyword evidence="3" id="KW-1185">Reference proteome</keyword>
<reference evidence="3" key="1">
    <citation type="journal article" date="2019" name="Int. J. Syst. Evol. Microbiol.">
        <title>The Global Catalogue of Microorganisms (GCM) 10K type strain sequencing project: providing services to taxonomists for standard genome sequencing and annotation.</title>
        <authorList>
            <consortium name="The Broad Institute Genomics Platform"/>
            <consortium name="The Broad Institute Genome Sequencing Center for Infectious Disease"/>
            <person name="Wu L."/>
            <person name="Ma J."/>
        </authorList>
    </citation>
    <scope>NUCLEOTIDE SEQUENCE [LARGE SCALE GENOMIC DNA]</scope>
    <source>
        <strain evidence="3">CCUG 60023</strain>
    </source>
</reference>
<organism evidence="2 3">
    <name type="scientific">Pseudahrensia aquimaris</name>
    <dbReference type="NCBI Taxonomy" id="744461"/>
    <lineage>
        <taxon>Bacteria</taxon>
        <taxon>Pseudomonadati</taxon>
        <taxon>Pseudomonadota</taxon>
        <taxon>Alphaproteobacteria</taxon>
        <taxon>Hyphomicrobiales</taxon>
        <taxon>Ahrensiaceae</taxon>
        <taxon>Pseudahrensia</taxon>
    </lineage>
</organism>
<evidence type="ECO:0000313" key="2">
    <source>
        <dbReference type="EMBL" id="MFD0917436.1"/>
    </source>
</evidence>
<comment type="caution">
    <text evidence="2">The sequence shown here is derived from an EMBL/GenBank/DDBJ whole genome shotgun (WGS) entry which is preliminary data.</text>
</comment>
<protein>
    <submittedName>
        <fullName evidence="2">B12-binding domain-containing protein</fullName>
    </submittedName>
</protein>
<dbReference type="SUPFAM" id="SSF52242">
    <property type="entry name" value="Cobalamin (vitamin B12)-binding domain"/>
    <property type="match status" value="1"/>
</dbReference>
<evidence type="ECO:0000259" key="1">
    <source>
        <dbReference type="PROSITE" id="PS51332"/>
    </source>
</evidence>